<organism evidence="3 4">
    <name type="scientific">Brassica napus</name>
    <name type="common">Rape</name>
    <dbReference type="NCBI Taxonomy" id="3708"/>
    <lineage>
        <taxon>Eukaryota</taxon>
        <taxon>Viridiplantae</taxon>
        <taxon>Streptophyta</taxon>
        <taxon>Embryophyta</taxon>
        <taxon>Tracheophyta</taxon>
        <taxon>Spermatophyta</taxon>
        <taxon>Magnoliopsida</taxon>
        <taxon>eudicotyledons</taxon>
        <taxon>Gunneridae</taxon>
        <taxon>Pentapetalae</taxon>
        <taxon>rosids</taxon>
        <taxon>malvids</taxon>
        <taxon>Brassicales</taxon>
        <taxon>Brassicaceae</taxon>
        <taxon>Brassiceae</taxon>
        <taxon>Brassica</taxon>
    </lineage>
</organism>
<accession>A0ABQ7YTU3</accession>
<evidence type="ECO:0008006" key="5">
    <source>
        <dbReference type="Google" id="ProtNLM"/>
    </source>
</evidence>
<keyword evidence="1" id="KW-0812">Transmembrane</keyword>
<gene>
    <name evidence="3" type="ORF">HID58_078357</name>
</gene>
<reference evidence="3 4" key="1">
    <citation type="submission" date="2021-05" db="EMBL/GenBank/DDBJ databases">
        <title>Genome Assembly of Synthetic Allotetraploid Brassica napus Reveals Homoeologous Exchanges between Subgenomes.</title>
        <authorList>
            <person name="Davis J.T."/>
        </authorList>
    </citation>
    <scope>NUCLEOTIDE SEQUENCE [LARGE SCALE GENOMIC DNA]</scope>
    <source>
        <strain evidence="4">cv. Da-Ae</strain>
        <tissue evidence="3">Seedling</tissue>
    </source>
</reference>
<keyword evidence="1" id="KW-0472">Membrane</keyword>
<proteinExistence type="predicted"/>
<feature type="signal peptide" evidence="2">
    <location>
        <begin position="1"/>
        <end position="19"/>
    </location>
</feature>
<feature type="chain" id="PRO_5045474888" description="Reticulon-like protein" evidence="2">
    <location>
        <begin position="20"/>
        <end position="193"/>
    </location>
</feature>
<evidence type="ECO:0000256" key="2">
    <source>
        <dbReference type="SAM" id="SignalP"/>
    </source>
</evidence>
<keyword evidence="2" id="KW-0732">Signal</keyword>
<dbReference type="Proteomes" id="UP000824890">
    <property type="component" value="Unassembled WGS sequence"/>
</dbReference>
<name>A0ABQ7YTU3_BRANA</name>
<keyword evidence="4" id="KW-1185">Reference proteome</keyword>
<dbReference type="EMBL" id="JAGKQM010000017">
    <property type="protein sequence ID" value="KAH0871335.1"/>
    <property type="molecule type" value="Genomic_DNA"/>
</dbReference>
<evidence type="ECO:0000313" key="3">
    <source>
        <dbReference type="EMBL" id="KAH0871335.1"/>
    </source>
</evidence>
<sequence length="193" mass="22299">MVIWLYMLLFSRFLARVHRTEDELVQTPHDFAHFYYKGKSPSWIDKAKLTPYSLFLHGERMVDLTVKTVDLLWAVFFWAILRYAPTVAVEMLFVILVIIVTMLGLDILRMCFTGVLAGNDLNPLETLAQVEEEQNYETSEKILRDDATLLELCRLSQILSDEGNTSTKDFKRISFFQPFSSVRFSQTLGVSTV</sequence>
<evidence type="ECO:0000313" key="4">
    <source>
        <dbReference type="Proteomes" id="UP000824890"/>
    </source>
</evidence>
<protein>
    <recommendedName>
        <fullName evidence="5">Reticulon-like protein</fullName>
    </recommendedName>
</protein>
<comment type="caution">
    <text evidence="3">The sequence shown here is derived from an EMBL/GenBank/DDBJ whole genome shotgun (WGS) entry which is preliminary data.</text>
</comment>
<evidence type="ECO:0000256" key="1">
    <source>
        <dbReference type="SAM" id="Phobius"/>
    </source>
</evidence>
<keyword evidence="1" id="KW-1133">Transmembrane helix</keyword>
<feature type="transmembrane region" description="Helical" evidence="1">
    <location>
        <begin position="87"/>
        <end position="108"/>
    </location>
</feature>